<dbReference type="OrthoDB" id="9807829at2"/>
<dbReference type="GO" id="GO:0003723">
    <property type="term" value="F:RNA binding"/>
    <property type="evidence" value="ECO:0007669"/>
    <property type="project" value="InterPro"/>
</dbReference>
<proteinExistence type="inferred from homology"/>
<reference evidence="3 4" key="1">
    <citation type="journal article" date="2011" name="Front. Microbiol.">
        <title>Genomic signatures of strain selection and enhancement in Bacillus atrophaeus var. globigii, a historical biowarfare simulant.</title>
        <authorList>
            <person name="Gibbons H.S."/>
            <person name="Broomall S.M."/>
            <person name="McNew L.A."/>
            <person name="Daligault H."/>
            <person name="Chapman C."/>
            <person name="Bruce D."/>
            <person name="Karavis M."/>
            <person name="Krepps M."/>
            <person name="McGregor P.A."/>
            <person name="Hong C."/>
            <person name="Park K.H."/>
            <person name="Akmal A."/>
            <person name="Feldman A."/>
            <person name="Lin J.S."/>
            <person name="Chang W.E."/>
            <person name="Higgs B.W."/>
            <person name="Demirev P."/>
            <person name="Lindquist J."/>
            <person name="Liem A."/>
            <person name="Fochler E."/>
            <person name="Read T.D."/>
            <person name="Tapia R."/>
            <person name="Johnson S."/>
            <person name="Bishop-Lilly K.A."/>
            <person name="Detter C."/>
            <person name="Han C."/>
            <person name="Sozhamannan S."/>
            <person name="Rosenzweig C.N."/>
            <person name="Skowronski E.W."/>
        </authorList>
    </citation>
    <scope>NUCLEOTIDE SEQUENCE [LARGE SCALE GENOMIC DNA]</scope>
    <source>
        <strain evidence="3 4">CC-PW-9</strain>
    </source>
</reference>
<dbReference type="InterPro" id="IPR006145">
    <property type="entry name" value="PsdUridine_synth_RsuA/RluA"/>
</dbReference>
<gene>
    <name evidence="3" type="ORF">CWI84_08545</name>
</gene>
<evidence type="ECO:0000313" key="4">
    <source>
        <dbReference type="Proteomes" id="UP000287996"/>
    </source>
</evidence>
<dbReference type="InterPro" id="IPR050188">
    <property type="entry name" value="RluA_PseudoU_synthase"/>
</dbReference>
<dbReference type="Gene3D" id="3.30.2350.10">
    <property type="entry name" value="Pseudouridine synthase"/>
    <property type="match status" value="1"/>
</dbReference>
<accession>A0A432ZQ86</accession>
<protein>
    <recommendedName>
        <fullName evidence="2">Pseudouridine synthase RsuA/RluA-like domain-containing protein</fullName>
    </recommendedName>
</protein>
<dbReference type="AlphaFoldDB" id="A0A432ZQ86"/>
<dbReference type="CDD" id="cd02869">
    <property type="entry name" value="PseudoU_synth_RluA_like"/>
    <property type="match status" value="1"/>
</dbReference>
<evidence type="ECO:0000313" key="3">
    <source>
        <dbReference type="EMBL" id="RUO79998.1"/>
    </source>
</evidence>
<dbReference type="PANTHER" id="PTHR21600">
    <property type="entry name" value="MITOCHONDRIAL RNA PSEUDOURIDINE SYNTHASE"/>
    <property type="match status" value="1"/>
</dbReference>
<dbReference type="EMBL" id="PIQH01000007">
    <property type="protein sequence ID" value="RUO79998.1"/>
    <property type="molecule type" value="Genomic_DNA"/>
</dbReference>
<dbReference type="GO" id="GO:0140098">
    <property type="term" value="F:catalytic activity, acting on RNA"/>
    <property type="evidence" value="ECO:0007669"/>
    <property type="project" value="UniProtKB-ARBA"/>
</dbReference>
<dbReference type="Pfam" id="PF00849">
    <property type="entry name" value="PseudoU_synth_2"/>
    <property type="match status" value="1"/>
</dbReference>
<dbReference type="RefSeq" id="WP_126842174.1">
    <property type="nucleotide sequence ID" value="NZ_PIQH01000007.1"/>
</dbReference>
<organism evidence="3 4">
    <name type="scientific">Idiomarina tyrosinivorans</name>
    <dbReference type="NCBI Taxonomy" id="1445662"/>
    <lineage>
        <taxon>Bacteria</taxon>
        <taxon>Pseudomonadati</taxon>
        <taxon>Pseudomonadota</taxon>
        <taxon>Gammaproteobacteria</taxon>
        <taxon>Alteromonadales</taxon>
        <taxon>Idiomarinaceae</taxon>
        <taxon>Idiomarina</taxon>
    </lineage>
</organism>
<dbReference type="Proteomes" id="UP000287996">
    <property type="component" value="Unassembled WGS sequence"/>
</dbReference>
<keyword evidence="4" id="KW-1185">Reference proteome</keyword>
<feature type="domain" description="Pseudouridine synthase RsuA/RluA-like" evidence="2">
    <location>
        <begin position="12"/>
        <end position="155"/>
    </location>
</feature>
<dbReference type="PROSITE" id="PS01129">
    <property type="entry name" value="PSI_RLU"/>
    <property type="match status" value="1"/>
</dbReference>
<dbReference type="GO" id="GO:0000455">
    <property type="term" value="P:enzyme-directed rRNA pseudouridine synthesis"/>
    <property type="evidence" value="ECO:0007669"/>
    <property type="project" value="TreeGrafter"/>
</dbReference>
<comment type="similarity">
    <text evidence="1">Belongs to the pseudouridine synthase RluA family.</text>
</comment>
<dbReference type="GO" id="GO:0009982">
    <property type="term" value="F:pseudouridine synthase activity"/>
    <property type="evidence" value="ECO:0007669"/>
    <property type="project" value="InterPro"/>
</dbReference>
<dbReference type="InterPro" id="IPR020103">
    <property type="entry name" value="PsdUridine_synth_cat_dom_sf"/>
</dbReference>
<comment type="caution">
    <text evidence="3">The sequence shown here is derived from an EMBL/GenBank/DDBJ whole genome shotgun (WGS) entry which is preliminary data.</text>
</comment>
<dbReference type="PANTHER" id="PTHR21600:SF87">
    <property type="entry name" value="RNA PSEUDOURIDYLATE SYNTHASE DOMAIN-CONTAINING PROTEIN 1"/>
    <property type="match status" value="1"/>
</dbReference>
<evidence type="ECO:0000256" key="1">
    <source>
        <dbReference type="ARBA" id="ARBA00010876"/>
    </source>
</evidence>
<sequence length="230" mass="25470">MAELAILIEHPDYLVIDKPSGLSMHQQHGVDESVVSRYQQAVDNQLRPCHRLDTGTSGVLILGRTDAFVRRCSEAFASREVSKFYLAIASGKPKKKQGTISGDMVKARNGSWRLQKSHNKPALTQFFSYGLGNGKRLYLLRPLTGKTHQLRVALKSLGVAIDGDQRYGGVAAARLMLHAWQLSWQHPQWPLTAIAPIPNAMLAHIKDPGIIPQAPSQLAWPRTVARLADR</sequence>
<evidence type="ECO:0000259" key="2">
    <source>
        <dbReference type="Pfam" id="PF00849"/>
    </source>
</evidence>
<dbReference type="InterPro" id="IPR006224">
    <property type="entry name" value="PsdUridine_synth_RluA-like_CS"/>
</dbReference>
<dbReference type="SUPFAM" id="SSF55120">
    <property type="entry name" value="Pseudouridine synthase"/>
    <property type="match status" value="1"/>
</dbReference>
<name>A0A432ZQ86_9GAMM</name>